<comment type="similarity">
    <text evidence="1 4">Belongs to the glycosyl hydrolase 30 family.</text>
</comment>
<proteinExistence type="inferred from homology"/>
<dbReference type="InterPro" id="IPR001139">
    <property type="entry name" value="Glyco_hydro_30"/>
</dbReference>
<evidence type="ECO:0000256" key="5">
    <source>
        <dbReference type="SAM" id="SignalP"/>
    </source>
</evidence>
<feature type="domain" description="Glycosyl hydrolase family 30 TIM-barrel" evidence="6">
    <location>
        <begin position="80"/>
        <end position="410"/>
    </location>
</feature>
<dbReference type="Gene3D" id="3.20.20.80">
    <property type="entry name" value="Glycosidases"/>
    <property type="match status" value="1"/>
</dbReference>
<dbReference type="STRING" id="1434701.SAMN05443634_10867"/>
<evidence type="ECO:0000259" key="6">
    <source>
        <dbReference type="Pfam" id="PF02055"/>
    </source>
</evidence>
<keyword evidence="3 4" id="KW-0378">Hydrolase</keyword>
<dbReference type="PANTHER" id="PTHR11069">
    <property type="entry name" value="GLUCOSYLCERAMIDASE"/>
    <property type="match status" value="1"/>
</dbReference>
<dbReference type="SUPFAM" id="SSF51445">
    <property type="entry name" value="(Trans)glycosidases"/>
    <property type="match status" value="1"/>
</dbReference>
<dbReference type="OrthoDB" id="9806701at2"/>
<dbReference type="Gene3D" id="2.60.40.1180">
    <property type="entry name" value="Golgi alpha-mannosidase II"/>
    <property type="match status" value="1"/>
</dbReference>
<evidence type="ECO:0000256" key="1">
    <source>
        <dbReference type="ARBA" id="ARBA00005382"/>
    </source>
</evidence>
<dbReference type="GO" id="GO:0004348">
    <property type="term" value="F:glucosylceramidase activity"/>
    <property type="evidence" value="ECO:0007669"/>
    <property type="project" value="InterPro"/>
</dbReference>
<evidence type="ECO:0000313" key="8">
    <source>
        <dbReference type="EMBL" id="GGE92441.1"/>
    </source>
</evidence>
<accession>A0A1M6ZVG9</accession>
<keyword evidence="2 5" id="KW-0732">Signal</keyword>
<dbReference type="Proteomes" id="UP000650994">
    <property type="component" value="Unassembled WGS sequence"/>
</dbReference>
<dbReference type="Pfam" id="PF17189">
    <property type="entry name" value="Glyco_hydro_30C"/>
    <property type="match status" value="1"/>
</dbReference>
<dbReference type="GO" id="GO:0016020">
    <property type="term" value="C:membrane"/>
    <property type="evidence" value="ECO:0007669"/>
    <property type="project" value="GOC"/>
</dbReference>
<evidence type="ECO:0000313" key="9">
    <source>
        <dbReference type="EMBL" id="SHL34430.1"/>
    </source>
</evidence>
<dbReference type="InterPro" id="IPR013780">
    <property type="entry name" value="Glyco_hydro_b"/>
</dbReference>
<feature type="chain" id="PRO_5012974785" evidence="5">
    <location>
        <begin position="23"/>
        <end position="475"/>
    </location>
</feature>
<reference evidence="8" key="5">
    <citation type="submission" date="2024-05" db="EMBL/GenBank/DDBJ databases">
        <authorList>
            <person name="Sun Q."/>
            <person name="Zhou Y."/>
        </authorList>
    </citation>
    <scope>NUCLEOTIDE SEQUENCE</scope>
    <source>
        <strain evidence="8">CGMCC 1.12707</strain>
    </source>
</reference>
<dbReference type="InterPro" id="IPR017853">
    <property type="entry name" value="GH"/>
</dbReference>
<evidence type="ECO:0000313" key="10">
    <source>
        <dbReference type="Proteomes" id="UP000184120"/>
    </source>
</evidence>
<dbReference type="Proteomes" id="UP000184120">
    <property type="component" value="Unassembled WGS sequence"/>
</dbReference>
<dbReference type="EMBL" id="FRBH01000008">
    <property type="protein sequence ID" value="SHL34430.1"/>
    <property type="molecule type" value="Genomic_DNA"/>
</dbReference>
<dbReference type="PANTHER" id="PTHR11069:SF23">
    <property type="entry name" value="LYSOSOMAL ACID GLUCOSYLCERAMIDASE"/>
    <property type="match status" value="1"/>
</dbReference>
<dbReference type="PROSITE" id="PS51257">
    <property type="entry name" value="PROKAR_LIPOPROTEIN"/>
    <property type="match status" value="1"/>
</dbReference>
<feature type="signal peptide" evidence="5">
    <location>
        <begin position="1"/>
        <end position="22"/>
    </location>
</feature>
<dbReference type="GO" id="GO:0006680">
    <property type="term" value="P:glucosylceramide catabolic process"/>
    <property type="evidence" value="ECO:0007669"/>
    <property type="project" value="TreeGrafter"/>
</dbReference>
<keyword evidence="11" id="KW-1185">Reference proteome</keyword>
<feature type="domain" description="Glycosyl hydrolase family 30 beta sandwich" evidence="7">
    <location>
        <begin position="413"/>
        <end position="472"/>
    </location>
</feature>
<evidence type="ECO:0000313" key="11">
    <source>
        <dbReference type="Proteomes" id="UP000650994"/>
    </source>
</evidence>
<evidence type="ECO:0000256" key="2">
    <source>
        <dbReference type="ARBA" id="ARBA00022729"/>
    </source>
</evidence>
<reference evidence="9" key="2">
    <citation type="submission" date="2016-11" db="EMBL/GenBank/DDBJ databases">
        <authorList>
            <person name="Jaros S."/>
            <person name="Januszkiewicz K."/>
            <person name="Wedrychowicz H."/>
        </authorList>
    </citation>
    <scope>NUCLEOTIDE SEQUENCE [LARGE SCALE GENOMIC DNA]</scope>
    <source>
        <strain evidence="9">DSM 27989</strain>
    </source>
</reference>
<keyword evidence="4" id="KW-0326">Glycosidase</keyword>
<organism evidence="9 10">
    <name type="scientific">Chishuiella changwenlii</name>
    <dbReference type="NCBI Taxonomy" id="1434701"/>
    <lineage>
        <taxon>Bacteria</taxon>
        <taxon>Pseudomonadati</taxon>
        <taxon>Bacteroidota</taxon>
        <taxon>Flavobacteriia</taxon>
        <taxon>Flavobacteriales</taxon>
        <taxon>Weeksellaceae</taxon>
        <taxon>Chishuiella</taxon>
    </lineage>
</organism>
<reference evidence="10" key="3">
    <citation type="submission" date="2016-11" db="EMBL/GenBank/DDBJ databases">
        <authorList>
            <person name="Varghese N."/>
            <person name="Submissions S."/>
        </authorList>
    </citation>
    <scope>NUCLEOTIDE SEQUENCE [LARGE SCALE GENOMIC DNA]</scope>
    <source>
        <strain evidence="10">DSM 27989</strain>
    </source>
</reference>
<evidence type="ECO:0000259" key="7">
    <source>
        <dbReference type="Pfam" id="PF17189"/>
    </source>
</evidence>
<reference evidence="11" key="4">
    <citation type="journal article" date="2019" name="Int. J. Syst. Evol. Microbiol.">
        <title>The Global Catalogue of Microorganisms (GCM) 10K type strain sequencing project: providing services to taxonomists for standard genome sequencing and annotation.</title>
        <authorList>
            <consortium name="The Broad Institute Genomics Platform"/>
            <consortium name="The Broad Institute Genome Sequencing Center for Infectious Disease"/>
            <person name="Wu L."/>
            <person name="Ma J."/>
        </authorList>
    </citation>
    <scope>NUCLEOTIDE SEQUENCE [LARGE SCALE GENOMIC DNA]</scope>
    <source>
        <strain evidence="11">CGMCC 1.12707</strain>
    </source>
</reference>
<dbReference type="EMBL" id="BMFL01000004">
    <property type="protein sequence ID" value="GGE92441.1"/>
    <property type="molecule type" value="Genomic_DNA"/>
</dbReference>
<dbReference type="Pfam" id="PF02055">
    <property type="entry name" value="Glyco_hydro_30"/>
    <property type="match status" value="1"/>
</dbReference>
<reference evidence="8" key="1">
    <citation type="journal article" date="2014" name="Int. J. Syst. Evol. Microbiol.">
        <title>Complete genome of a new Firmicutes species belonging to the dominant human colonic microbiota ('Ruminococcus bicirculans') reveals two chromosomes and a selective capacity to utilize plant glucans.</title>
        <authorList>
            <consortium name="NISC Comparative Sequencing Program"/>
            <person name="Wegmann U."/>
            <person name="Louis P."/>
            <person name="Goesmann A."/>
            <person name="Henrissat B."/>
            <person name="Duncan S.H."/>
            <person name="Flint H.J."/>
        </authorList>
    </citation>
    <scope>NUCLEOTIDE SEQUENCE</scope>
    <source>
        <strain evidence="8">CGMCC 1.12707</strain>
    </source>
</reference>
<dbReference type="InterPro" id="IPR033453">
    <property type="entry name" value="Glyco_hydro_30_TIM-barrel"/>
</dbReference>
<evidence type="ECO:0000256" key="3">
    <source>
        <dbReference type="ARBA" id="ARBA00022801"/>
    </source>
</evidence>
<evidence type="ECO:0000256" key="4">
    <source>
        <dbReference type="RuleBase" id="RU361188"/>
    </source>
</evidence>
<dbReference type="PRINTS" id="PR00843">
    <property type="entry name" value="GLHYDRLASE30"/>
</dbReference>
<name>A0A1M6ZVG9_9FLAO</name>
<gene>
    <name evidence="8" type="ORF">GCM10010984_07590</name>
    <name evidence="9" type="ORF">SAMN05443634_10867</name>
</gene>
<dbReference type="InterPro" id="IPR033452">
    <property type="entry name" value="GH30_C"/>
</dbReference>
<dbReference type="RefSeq" id="WP_072932638.1">
    <property type="nucleotide sequence ID" value="NZ_BMFL01000004.1"/>
</dbReference>
<protein>
    <submittedName>
        <fullName evidence="9">Glucosylceramidase</fullName>
    </submittedName>
</protein>
<dbReference type="AlphaFoldDB" id="A0A1M6ZVG9"/>
<sequence length="475" mass="53167">MNTIKSLFILSTIVLTSSCANNKNTTTKDNNSTSSEIEYWLTKSDQSVLLEKQKNTIHFTTEQSSKNIVEVDPSKIYQDIDGFGFTLTGGSAELINKLDPTTKKNLLQELFGRGKNSIGMDVLRISIGASDLNKSSFTYNDLPARQTDTKLEKFDISNDLDVINLLVEIQKINPKIKIFATPWSAPAWMKTNNSLIGGSLKPEYYETYAQYFVKYIKALNSKGINIFAITPQNEPEHPGNEPSMLMTAIEQTNFIKNNIGPAFQKNNIKTKIIIYDHNCDHPEYPITVLNDAEANKYIDGSAFHLYLGDISALTKVHEAFPKKNLYFTEQYTAKDSAFENDFKWHMKNVIIGSIRNWSKAAFEWNLANDQNFAPHTPKGCTTCKGAITIEGNKLTRNVGYYIVAQASKFVPVNSKRIGSTQFGSISTVAFVLPDNKKAMVILNDGNVNSTFDLKVGDKFAKIDIPAESSATYIWN</sequence>